<dbReference type="CDD" id="cd00063">
    <property type="entry name" value="FN3"/>
    <property type="match status" value="1"/>
</dbReference>
<feature type="signal peptide" evidence="9">
    <location>
        <begin position="1"/>
        <end position="19"/>
    </location>
</feature>
<accession>A0ABP8CWG3</accession>
<dbReference type="RefSeq" id="WP_344714650.1">
    <property type="nucleotide sequence ID" value="NZ_BAABCB010000019.1"/>
</dbReference>
<evidence type="ECO:0000259" key="11">
    <source>
        <dbReference type="PROSITE" id="PS51841"/>
    </source>
</evidence>
<dbReference type="InterPro" id="IPR026444">
    <property type="entry name" value="Secre_tail"/>
</dbReference>
<dbReference type="SMART" id="SM00060">
    <property type="entry name" value="FN3"/>
    <property type="match status" value="4"/>
</dbReference>
<dbReference type="SUPFAM" id="SSF141072">
    <property type="entry name" value="CalX-like"/>
    <property type="match status" value="1"/>
</dbReference>
<evidence type="ECO:0000313" key="13">
    <source>
        <dbReference type="Proteomes" id="UP001501682"/>
    </source>
</evidence>
<feature type="domain" description="LTD" evidence="11">
    <location>
        <begin position="898"/>
        <end position="1032"/>
    </location>
</feature>
<dbReference type="SUPFAM" id="SSF49265">
    <property type="entry name" value="Fibronectin type III"/>
    <property type="match status" value="2"/>
</dbReference>
<keyword evidence="5" id="KW-0067">ATP-binding</keyword>
<dbReference type="InterPro" id="IPR036415">
    <property type="entry name" value="Lamin_tail_dom_sf"/>
</dbReference>
<protein>
    <recommendedName>
        <fullName evidence="14">Por secretion system C-terminal sorting domain-containing protein</fullName>
    </recommendedName>
</protein>
<evidence type="ECO:0000256" key="3">
    <source>
        <dbReference type="ARBA" id="ARBA00022729"/>
    </source>
</evidence>
<evidence type="ECO:0000259" key="10">
    <source>
        <dbReference type="PROSITE" id="PS50853"/>
    </source>
</evidence>
<dbReference type="Pfam" id="PF00932">
    <property type="entry name" value="LTD"/>
    <property type="match status" value="1"/>
</dbReference>
<dbReference type="EMBL" id="BAABCB010000019">
    <property type="protein sequence ID" value="GAA4244264.1"/>
    <property type="molecule type" value="Genomic_DNA"/>
</dbReference>
<dbReference type="Gene3D" id="2.60.40.10">
    <property type="entry name" value="Immunoglobulins"/>
    <property type="match status" value="3"/>
</dbReference>
<evidence type="ECO:0000256" key="1">
    <source>
        <dbReference type="ARBA" id="ARBA00004167"/>
    </source>
</evidence>
<dbReference type="InterPro" id="IPR038081">
    <property type="entry name" value="CalX-like_sf"/>
</dbReference>
<organism evidence="12 13">
    <name type="scientific">Winogradskyella damuponensis</name>
    <dbReference type="NCBI Taxonomy" id="943939"/>
    <lineage>
        <taxon>Bacteria</taxon>
        <taxon>Pseudomonadati</taxon>
        <taxon>Bacteroidota</taxon>
        <taxon>Flavobacteriia</taxon>
        <taxon>Flavobacteriales</taxon>
        <taxon>Flavobacteriaceae</taxon>
        <taxon>Winogradskyella</taxon>
    </lineage>
</organism>
<keyword evidence="8" id="KW-0675">Receptor</keyword>
<keyword evidence="2" id="KW-0812">Transmembrane</keyword>
<dbReference type="Pfam" id="PF18962">
    <property type="entry name" value="Por_Secre_tail"/>
    <property type="match status" value="1"/>
</dbReference>
<keyword evidence="3 9" id="KW-0732">Signal</keyword>
<comment type="subcellular location">
    <subcellularLocation>
        <location evidence="1">Membrane</location>
        <topology evidence="1">Single-pass membrane protein</topology>
    </subcellularLocation>
</comment>
<dbReference type="PANTHER" id="PTHR46877:SF14">
    <property type="entry name" value="RECEPTOR PROTEIN-TYROSINE KINASE"/>
    <property type="match status" value="1"/>
</dbReference>
<dbReference type="Pfam" id="PF20009">
    <property type="entry name" value="GEVED"/>
    <property type="match status" value="1"/>
</dbReference>
<dbReference type="SUPFAM" id="SSF74853">
    <property type="entry name" value="Lamin A/C globular tail domain"/>
    <property type="match status" value="1"/>
</dbReference>
<proteinExistence type="predicted"/>
<dbReference type="InterPro" id="IPR013783">
    <property type="entry name" value="Ig-like_fold"/>
</dbReference>
<evidence type="ECO:0000256" key="9">
    <source>
        <dbReference type="SAM" id="SignalP"/>
    </source>
</evidence>
<dbReference type="InterPro" id="IPR001322">
    <property type="entry name" value="Lamin_tail_dom"/>
</dbReference>
<dbReference type="PROSITE" id="PS51841">
    <property type="entry name" value="LTD"/>
    <property type="match status" value="1"/>
</dbReference>
<evidence type="ECO:0000256" key="2">
    <source>
        <dbReference type="ARBA" id="ARBA00022692"/>
    </source>
</evidence>
<evidence type="ECO:0000256" key="7">
    <source>
        <dbReference type="ARBA" id="ARBA00023136"/>
    </source>
</evidence>
<evidence type="ECO:0008006" key="14">
    <source>
        <dbReference type="Google" id="ProtNLM"/>
    </source>
</evidence>
<dbReference type="PROSITE" id="PS50853">
    <property type="entry name" value="FN3"/>
    <property type="match status" value="1"/>
</dbReference>
<sequence>MKKIYTLLFALVMTGLGFGQTTVSYDFSSGGAVSGFNEPSPGISLDANIGFSSFRNSGTSDPGIFSNQLRLYQNATKGGSIIIYASNGVTITNIVVNASSRMGDAGYTVDGGSQVNLSGGSTYTISGINATSQVEFFQRESGSGNRIYVDSFDVTYTSVASCTAPTIAATAFAESGVTTNSATLSWARGDGDNVIVIMKEGAAVDFSPESETTYTANAAFASGTELGTGNYVVYDGSGTSVAVTGLTQNETYHIAVYEYNTTDTCYLTPALTGSFTTECSTPSEVNTFTATAGNEEVDLTWSNGSCYDEILVIAKETSAVTVTPTGDGSAYTANTAFGSGSDVGSSEFVVYKGTGTSATVTGLTNGNTYHFSVFTRKATSWSAAVVDDATLDCTAPAIQASTFTTLSPTTTDVSIEFTRGGGDDVLVVMKEGSAVDTDPTSGISYNANSIFNGAGASEIGTGNYVVFNGNNGTSNPGTGGSSLSISVSGLNPNTTYHLAIYEYNTINTCYNLTEFTGDFTTVCSTPSDVTAFTAEEGTTEVDLTWSNGSCFDEILVIAKETSAVTVTPTGDGTAYTADAAFGSGSDVGTDEYVVYKGTGTSVTVTGLTNGTTYHFEVFARKATTWSTGVTANAVPDLTWCTVSGTTTYDTSITLVNFGTINKSSGQGSGYDDFTAESTDAIQGSDIDLTVNLNTDGPYTIYAKAWIDWNQDGTFDTSTEEYALGTANDETDGPTTLSPLTISVPAGATLGNTRMRVSCQYGSYPGACTGSTDGEIEDYTINIIPATTDTLVQFTSASTTVAEDAGTYDLEFSITNEDSVNATTFDVVLISGDNADIDGYTTQTVTFVAGSSTNQTVTVTITDDAIIEGDETLTFEIQNVTGGSSASASSLDSFDLTISASDAIIPAAGDLVISEIMYNSLNTDDEWIEIYNASGNDITLDSDWELNYGSNSFDFSGTIITAGSYLTIALGSNGDGTFNNENPFTPDVSTIATPAATASTDNTNNITNSSATISIVFDPSGDDITIDTVTYDDSTPWPNAADGDGPSLELADLASDNSLGSNWVASDNFGGTPGTGYSVTYTFTGSWSPSNPNGVATADDNIVIASGDAIIDTNTTANSVTVSPGASLTVNSSVTLTVNSTEGLLLNSTSTSYSSLILDGTIAGTVKYNRYVNYNDSVNGNDLISAPLSGQAFNTFIANNPNIRANPSGPEVLFGGFDNNSSTDPFELWNDTDTTPLTAGKGYRSGIAEDQASNLVTFEGTVNTSLVQIPINQGSESTLNLIGNPFPSYLDAQEFLSHNSGLLDPSAAVIYGYNDSTDGTSADDYTIISALLNTSMNIAPGQAFFVSSNTTGGNIEFTTSGSDMRLATGGDDFIAGRNSSVISNLKLNLSNTNANFITDIFFTQYSTQGLDPGYDASLLGGVAPAFALYSHLVEDNTDVPLAVQALGKTDYMDITIPLGVNANQGEQIIFSINETNLANTVEVYLEDNVTNTSTLLNTSDYTLTPNVDLSGTGRFYLRVTDNSLSISDNSLDNLNIYNNQKDKTVVISGQLAETTTAKLYDIQGRTVSTSLLQNLNSLQTIDVSGLKAGVYVVQLVNGTQNKTQKIIIR</sequence>
<keyword evidence="6" id="KW-1133">Transmembrane helix</keyword>
<evidence type="ECO:0000256" key="4">
    <source>
        <dbReference type="ARBA" id="ARBA00022741"/>
    </source>
</evidence>
<feature type="chain" id="PRO_5047522095" description="Por secretion system C-terminal sorting domain-containing protein" evidence="9">
    <location>
        <begin position="20"/>
        <end position="1608"/>
    </location>
</feature>
<comment type="caution">
    <text evidence="12">The sequence shown here is derived from an EMBL/GenBank/DDBJ whole genome shotgun (WGS) entry which is preliminary data.</text>
</comment>
<evidence type="ECO:0000313" key="12">
    <source>
        <dbReference type="EMBL" id="GAA4244264.1"/>
    </source>
</evidence>
<dbReference type="InterPro" id="IPR036116">
    <property type="entry name" value="FN3_sf"/>
</dbReference>
<feature type="domain" description="Fibronectin type-III" evidence="10">
    <location>
        <begin position="525"/>
        <end position="636"/>
    </location>
</feature>
<gene>
    <name evidence="12" type="ORF">GCM10022292_22150</name>
</gene>
<dbReference type="InterPro" id="IPR050449">
    <property type="entry name" value="Ephrin_rcpt_TKs"/>
</dbReference>
<keyword evidence="7" id="KW-0472">Membrane</keyword>
<keyword evidence="13" id="KW-1185">Reference proteome</keyword>
<dbReference type="InterPro" id="IPR003961">
    <property type="entry name" value="FN3_dom"/>
</dbReference>
<reference evidence="13" key="1">
    <citation type="journal article" date="2019" name="Int. J. Syst. Evol. Microbiol.">
        <title>The Global Catalogue of Microorganisms (GCM) 10K type strain sequencing project: providing services to taxonomists for standard genome sequencing and annotation.</title>
        <authorList>
            <consortium name="The Broad Institute Genomics Platform"/>
            <consortium name="The Broad Institute Genome Sequencing Center for Infectious Disease"/>
            <person name="Wu L."/>
            <person name="Ma J."/>
        </authorList>
    </citation>
    <scope>NUCLEOTIDE SEQUENCE [LARGE SCALE GENOMIC DNA]</scope>
    <source>
        <strain evidence="13">JCM 17633</strain>
    </source>
</reference>
<dbReference type="PANTHER" id="PTHR46877">
    <property type="entry name" value="EPH RECEPTOR A5"/>
    <property type="match status" value="1"/>
</dbReference>
<dbReference type="Gene3D" id="2.60.40.1260">
    <property type="entry name" value="Lamin Tail domain"/>
    <property type="match status" value="1"/>
</dbReference>
<dbReference type="NCBIfam" id="TIGR04183">
    <property type="entry name" value="Por_Secre_tail"/>
    <property type="match status" value="1"/>
</dbReference>
<dbReference type="Gene3D" id="2.60.40.2030">
    <property type="match status" value="1"/>
</dbReference>
<dbReference type="Proteomes" id="UP001501682">
    <property type="component" value="Unassembled WGS sequence"/>
</dbReference>
<evidence type="ECO:0000256" key="8">
    <source>
        <dbReference type="ARBA" id="ARBA00023170"/>
    </source>
</evidence>
<keyword evidence="4" id="KW-0547">Nucleotide-binding</keyword>
<dbReference type="InterPro" id="IPR045474">
    <property type="entry name" value="GEVED"/>
</dbReference>
<evidence type="ECO:0000256" key="6">
    <source>
        <dbReference type="ARBA" id="ARBA00022989"/>
    </source>
</evidence>
<name>A0ABP8CWG3_9FLAO</name>
<evidence type="ECO:0000256" key="5">
    <source>
        <dbReference type="ARBA" id="ARBA00022840"/>
    </source>
</evidence>